<organism evidence="2">
    <name type="scientific">Anopheles braziliensis</name>
    <dbReference type="NCBI Taxonomy" id="58242"/>
    <lineage>
        <taxon>Eukaryota</taxon>
        <taxon>Metazoa</taxon>
        <taxon>Ecdysozoa</taxon>
        <taxon>Arthropoda</taxon>
        <taxon>Hexapoda</taxon>
        <taxon>Insecta</taxon>
        <taxon>Pterygota</taxon>
        <taxon>Neoptera</taxon>
        <taxon>Endopterygota</taxon>
        <taxon>Diptera</taxon>
        <taxon>Nematocera</taxon>
        <taxon>Culicoidea</taxon>
        <taxon>Culicidae</taxon>
        <taxon>Anophelinae</taxon>
        <taxon>Anopheles</taxon>
    </lineage>
</organism>
<evidence type="ECO:0000256" key="1">
    <source>
        <dbReference type="SAM" id="Phobius"/>
    </source>
</evidence>
<protein>
    <submittedName>
        <fullName evidence="2">Putative secreted peptide</fullName>
    </submittedName>
</protein>
<sequence>MARARIAFAGQCSAGQVLIFVIATHLYPLHRAHAARGHFTIEWNSECRGYAVSHFALTHLCCRRCRWMRRLHSWLVMKLF</sequence>
<keyword evidence="1" id="KW-1133">Transmembrane helix</keyword>
<feature type="transmembrane region" description="Helical" evidence="1">
    <location>
        <begin position="6"/>
        <end position="27"/>
    </location>
</feature>
<accession>A0A2M3ZVS9</accession>
<dbReference type="AlphaFoldDB" id="A0A2M3ZVS9"/>
<dbReference type="EMBL" id="GGFM01011868">
    <property type="protein sequence ID" value="MBW32619.1"/>
    <property type="molecule type" value="Transcribed_RNA"/>
</dbReference>
<reference evidence="2" key="1">
    <citation type="submission" date="2018-01" db="EMBL/GenBank/DDBJ databases">
        <title>An insight into the sialome of Amazonian anophelines.</title>
        <authorList>
            <person name="Ribeiro J.M."/>
            <person name="Scarpassa V."/>
            <person name="Calvo E."/>
        </authorList>
    </citation>
    <scope>NUCLEOTIDE SEQUENCE</scope>
    <source>
        <tissue evidence="2">Salivary glands</tissue>
    </source>
</reference>
<keyword evidence="1" id="KW-0472">Membrane</keyword>
<proteinExistence type="predicted"/>
<keyword evidence="1" id="KW-0812">Transmembrane</keyword>
<name>A0A2M3ZVS9_9DIPT</name>
<evidence type="ECO:0000313" key="2">
    <source>
        <dbReference type="EMBL" id="MBW32619.1"/>
    </source>
</evidence>